<dbReference type="AlphaFoldDB" id="A0AAV1QNK8"/>
<protein>
    <submittedName>
        <fullName evidence="1">Uncharacterized protein</fullName>
    </submittedName>
</protein>
<dbReference type="Proteomes" id="UP001314170">
    <property type="component" value="Unassembled WGS sequence"/>
</dbReference>
<dbReference type="EMBL" id="CAWUPB010000291">
    <property type="protein sequence ID" value="CAK7324380.1"/>
    <property type="molecule type" value="Genomic_DNA"/>
</dbReference>
<accession>A0AAV1QNK8</accession>
<evidence type="ECO:0000313" key="3">
    <source>
        <dbReference type="Proteomes" id="UP001314170"/>
    </source>
</evidence>
<dbReference type="EMBL" id="CAWUPB010000001">
    <property type="protein sequence ID" value="CAK7322430.1"/>
    <property type="molecule type" value="Genomic_DNA"/>
</dbReference>
<comment type="caution">
    <text evidence="1">The sequence shown here is derived from an EMBL/GenBank/DDBJ whole genome shotgun (WGS) entry which is preliminary data.</text>
</comment>
<name>A0AAV1QNK8_9ROSI</name>
<evidence type="ECO:0000313" key="2">
    <source>
        <dbReference type="EMBL" id="CAK7324380.1"/>
    </source>
</evidence>
<gene>
    <name evidence="2" type="ORF">DCAF_LOCUS2024</name>
    <name evidence="1" type="ORF">DCAF_LOCUS39</name>
</gene>
<organism evidence="1 3">
    <name type="scientific">Dovyalis caffra</name>
    <dbReference type="NCBI Taxonomy" id="77055"/>
    <lineage>
        <taxon>Eukaryota</taxon>
        <taxon>Viridiplantae</taxon>
        <taxon>Streptophyta</taxon>
        <taxon>Embryophyta</taxon>
        <taxon>Tracheophyta</taxon>
        <taxon>Spermatophyta</taxon>
        <taxon>Magnoliopsida</taxon>
        <taxon>eudicotyledons</taxon>
        <taxon>Gunneridae</taxon>
        <taxon>Pentapetalae</taxon>
        <taxon>rosids</taxon>
        <taxon>fabids</taxon>
        <taxon>Malpighiales</taxon>
        <taxon>Salicaceae</taxon>
        <taxon>Flacourtieae</taxon>
        <taxon>Dovyalis</taxon>
    </lineage>
</organism>
<evidence type="ECO:0000313" key="1">
    <source>
        <dbReference type="EMBL" id="CAK7322430.1"/>
    </source>
</evidence>
<proteinExistence type="predicted"/>
<reference evidence="1 3" key="1">
    <citation type="submission" date="2024-01" db="EMBL/GenBank/DDBJ databases">
        <authorList>
            <person name="Waweru B."/>
        </authorList>
    </citation>
    <scope>NUCLEOTIDE SEQUENCE [LARGE SCALE GENOMIC DNA]</scope>
</reference>
<keyword evidence="3" id="KW-1185">Reference proteome</keyword>
<sequence>MTPVTWPFPSSYCFVINLDGAAIGTPAGTGFVIRNSPGQVIALSMQAHGNNLIRVCAPGLPSYRPQGWGRAERRWNQLDVRIGDASAGLLSEHEELQRQVSVQ</sequence>